<evidence type="ECO:0000313" key="3">
    <source>
        <dbReference type="Proteomes" id="UP000006383"/>
    </source>
</evidence>
<feature type="region of interest" description="Disordered" evidence="1">
    <location>
        <begin position="17"/>
        <end position="46"/>
    </location>
</feature>
<protein>
    <submittedName>
        <fullName evidence="2">Uncharacterized protein</fullName>
    </submittedName>
</protein>
<evidence type="ECO:0000256" key="1">
    <source>
        <dbReference type="SAM" id="MobiDB-lite"/>
    </source>
</evidence>
<gene>
    <name evidence="2" type="ordered locus">BOV_A1026</name>
</gene>
<dbReference type="AlphaFoldDB" id="A0A0H3AV61"/>
<accession>A0A0H3AV61</accession>
<proteinExistence type="predicted"/>
<evidence type="ECO:0000313" key="2">
    <source>
        <dbReference type="EMBL" id="ABQ62822.1"/>
    </source>
</evidence>
<keyword evidence="3" id="KW-1185">Reference proteome</keyword>
<dbReference type="KEGG" id="bov:BOV_A1026"/>
<dbReference type="EMBL" id="CP000709">
    <property type="protein sequence ID" value="ABQ62822.1"/>
    <property type="molecule type" value="Genomic_DNA"/>
</dbReference>
<feature type="compositionally biased region" description="Low complexity" evidence="1">
    <location>
        <begin position="19"/>
        <end position="36"/>
    </location>
</feature>
<dbReference type="Proteomes" id="UP000006383">
    <property type="component" value="Chromosome II"/>
</dbReference>
<reference evidence="3" key="1">
    <citation type="journal article" date="2009" name="PLoS ONE">
        <title>Genome degradation in Brucella ovis corresponds with narrowing of its host range and tissue tropism.</title>
        <authorList>
            <person name="Tsolis R.M."/>
            <person name="Seshadri R."/>
            <person name="Santos R.L."/>
            <person name="Sangari F.J."/>
            <person name="Lobo J.M."/>
            <person name="de Jong M.F."/>
            <person name="Ren Q."/>
            <person name="Myers G."/>
            <person name="Brinkac L.M."/>
            <person name="Nelson W.C."/>
            <person name="Deboy R.T."/>
            <person name="Angiuoli S."/>
            <person name="Khouri H."/>
            <person name="Dimitrov G."/>
            <person name="Robinson J.R."/>
            <person name="Mulligan S."/>
            <person name="Walker R.L."/>
            <person name="Elzer P.E."/>
            <person name="Hassan K.A."/>
            <person name="Paulsen I.T."/>
        </authorList>
    </citation>
    <scope>NUCLEOTIDE SEQUENCE [LARGE SCALE GENOMIC DNA]</scope>
    <source>
        <strain evidence="3">ATCC 25840 / 63/290 / NCTC 10512</strain>
    </source>
</reference>
<dbReference type="HOGENOM" id="CLU_3181023_0_0_5"/>
<name>A0A0H3AV61_BRUO2</name>
<sequence length="46" mass="4783">MMVVEIEGKCREAACEGQAASPLPARRPSPLAAASRCLPRKGSKSA</sequence>
<organism evidence="2 3">
    <name type="scientific">Brucella ovis (strain ATCC 25840 / 63/290 / NCTC 10512)</name>
    <dbReference type="NCBI Taxonomy" id="444178"/>
    <lineage>
        <taxon>Bacteria</taxon>
        <taxon>Pseudomonadati</taxon>
        <taxon>Pseudomonadota</taxon>
        <taxon>Alphaproteobacteria</taxon>
        <taxon>Hyphomicrobiales</taxon>
        <taxon>Brucellaceae</taxon>
        <taxon>Brucella/Ochrobactrum group</taxon>
        <taxon>Brucella</taxon>
    </lineage>
</organism>